<evidence type="ECO:0000313" key="2">
    <source>
        <dbReference type="Proteomes" id="UP001469553"/>
    </source>
</evidence>
<comment type="caution">
    <text evidence="1">The sequence shown here is derived from an EMBL/GenBank/DDBJ whole genome shotgun (WGS) entry which is preliminary data.</text>
</comment>
<name>A0ABV0YUV5_9TELE</name>
<evidence type="ECO:0000313" key="1">
    <source>
        <dbReference type="EMBL" id="MEQ2297501.1"/>
    </source>
</evidence>
<organism evidence="1 2">
    <name type="scientific">Ameca splendens</name>
    <dbReference type="NCBI Taxonomy" id="208324"/>
    <lineage>
        <taxon>Eukaryota</taxon>
        <taxon>Metazoa</taxon>
        <taxon>Chordata</taxon>
        <taxon>Craniata</taxon>
        <taxon>Vertebrata</taxon>
        <taxon>Euteleostomi</taxon>
        <taxon>Actinopterygii</taxon>
        <taxon>Neopterygii</taxon>
        <taxon>Teleostei</taxon>
        <taxon>Neoteleostei</taxon>
        <taxon>Acanthomorphata</taxon>
        <taxon>Ovalentaria</taxon>
        <taxon>Atherinomorphae</taxon>
        <taxon>Cyprinodontiformes</taxon>
        <taxon>Goodeidae</taxon>
        <taxon>Ameca</taxon>
    </lineage>
</organism>
<sequence>MFKYLSTLSRTFPTLLRESFSQIPREVGDIEYEWTMTSTSIVNAATRSCGHKTLSGDGRTYLRIRDSLVEAETGDSELDSFIIQAAVTEVVKKLRGGKASRWMPLALIHIYSWPNQTYCCKTTGFPGLHTASRNYNMESRRSGESHWIPALTP</sequence>
<dbReference type="Proteomes" id="UP001469553">
    <property type="component" value="Unassembled WGS sequence"/>
</dbReference>
<accession>A0ABV0YUV5</accession>
<gene>
    <name evidence="1" type="ORF">AMECASPLE_035312</name>
</gene>
<proteinExistence type="predicted"/>
<protein>
    <submittedName>
        <fullName evidence="1">Uncharacterized protein</fullName>
    </submittedName>
</protein>
<dbReference type="EMBL" id="JAHRIP010042844">
    <property type="protein sequence ID" value="MEQ2297501.1"/>
    <property type="molecule type" value="Genomic_DNA"/>
</dbReference>
<keyword evidence="2" id="KW-1185">Reference proteome</keyword>
<reference evidence="1 2" key="1">
    <citation type="submission" date="2021-06" db="EMBL/GenBank/DDBJ databases">
        <authorList>
            <person name="Palmer J.M."/>
        </authorList>
    </citation>
    <scope>NUCLEOTIDE SEQUENCE [LARGE SCALE GENOMIC DNA]</scope>
    <source>
        <strain evidence="1 2">AS_MEX2019</strain>
        <tissue evidence="1">Muscle</tissue>
    </source>
</reference>